<dbReference type="RefSeq" id="XP_009040196.1">
    <property type="nucleotide sequence ID" value="XM_009041948.1"/>
</dbReference>
<proteinExistence type="predicted"/>
<dbReference type="Proteomes" id="UP000002729">
    <property type="component" value="Unassembled WGS sequence"/>
</dbReference>
<evidence type="ECO:0000313" key="3">
    <source>
        <dbReference type="EMBL" id="EGB05067.1"/>
    </source>
</evidence>
<dbReference type="PROSITE" id="PS00108">
    <property type="entry name" value="PROTEIN_KINASE_ST"/>
    <property type="match status" value="1"/>
</dbReference>
<dbReference type="AlphaFoldDB" id="F0YII3"/>
<dbReference type="KEGG" id="aaf:AURANDRAFT_15361"/>
<accession>F0YII3</accession>
<feature type="non-terminal residue" evidence="3">
    <location>
        <position position="1"/>
    </location>
</feature>
<dbReference type="InterPro" id="IPR008271">
    <property type="entry name" value="Ser/Thr_kinase_AS"/>
</dbReference>
<keyword evidence="4" id="KW-1185">Reference proteome</keyword>
<evidence type="ECO:0000256" key="1">
    <source>
        <dbReference type="SAM" id="MobiDB-lite"/>
    </source>
</evidence>
<dbReference type="InterPro" id="IPR000719">
    <property type="entry name" value="Prot_kinase_dom"/>
</dbReference>
<dbReference type="PANTHER" id="PTHR24359">
    <property type="entry name" value="SERINE/THREONINE-PROTEIN KINASE SBK1"/>
    <property type="match status" value="1"/>
</dbReference>
<gene>
    <name evidence="3" type="ORF">AURANDRAFT_15361</name>
</gene>
<dbReference type="GO" id="GO:0004674">
    <property type="term" value="F:protein serine/threonine kinase activity"/>
    <property type="evidence" value="ECO:0007669"/>
    <property type="project" value="TreeGrafter"/>
</dbReference>
<dbReference type="InParanoid" id="F0YII3"/>
<reference evidence="3 4" key="1">
    <citation type="journal article" date="2011" name="Proc. Natl. Acad. Sci. U.S.A.">
        <title>Niche of harmful alga Aureococcus anophagefferens revealed through ecogenomics.</title>
        <authorList>
            <person name="Gobler C.J."/>
            <person name="Berry D.L."/>
            <person name="Dyhrman S.T."/>
            <person name="Wilhelm S.W."/>
            <person name="Salamov A."/>
            <person name="Lobanov A.V."/>
            <person name="Zhang Y."/>
            <person name="Collier J.L."/>
            <person name="Wurch L.L."/>
            <person name="Kustka A.B."/>
            <person name="Dill B.D."/>
            <person name="Shah M."/>
            <person name="VerBerkmoes N.C."/>
            <person name="Kuo A."/>
            <person name="Terry A."/>
            <person name="Pangilinan J."/>
            <person name="Lindquist E.A."/>
            <person name="Lucas S."/>
            <person name="Paulsen I.T."/>
            <person name="Hattenrath-Lehmann T.K."/>
            <person name="Talmage S.C."/>
            <person name="Walker E.A."/>
            <person name="Koch F."/>
            <person name="Burson A.M."/>
            <person name="Marcoval M.A."/>
            <person name="Tang Y.Z."/>
            <person name="Lecleir G.R."/>
            <person name="Coyne K.J."/>
            <person name="Berg G.M."/>
            <person name="Bertrand E.M."/>
            <person name="Saito M.A."/>
            <person name="Gladyshev V.N."/>
            <person name="Grigoriev I.V."/>
        </authorList>
    </citation>
    <scope>NUCLEOTIDE SEQUENCE [LARGE SCALE GENOMIC DNA]</scope>
    <source>
        <strain evidence="4">CCMP 1984</strain>
    </source>
</reference>
<evidence type="ECO:0000313" key="4">
    <source>
        <dbReference type="Proteomes" id="UP000002729"/>
    </source>
</evidence>
<dbReference type="SUPFAM" id="SSF56112">
    <property type="entry name" value="Protein kinase-like (PK-like)"/>
    <property type="match status" value="1"/>
</dbReference>
<dbReference type="PANTHER" id="PTHR24359:SF1">
    <property type="entry name" value="INHIBITOR OF NUCLEAR FACTOR KAPPA-B KINASE EPSILON SUBUNIT HOMOLOG 1-RELATED"/>
    <property type="match status" value="1"/>
</dbReference>
<feature type="domain" description="Protein kinase" evidence="2">
    <location>
        <begin position="1"/>
        <end position="97"/>
    </location>
</feature>
<feature type="non-terminal residue" evidence="3">
    <location>
        <position position="97"/>
    </location>
</feature>
<dbReference type="GeneID" id="20218500"/>
<name>F0YII3_AURAN</name>
<dbReference type="OMA" id="CDFDRAR"/>
<organism evidence="4">
    <name type="scientific">Aureococcus anophagefferens</name>
    <name type="common">Harmful bloom alga</name>
    <dbReference type="NCBI Taxonomy" id="44056"/>
    <lineage>
        <taxon>Eukaryota</taxon>
        <taxon>Sar</taxon>
        <taxon>Stramenopiles</taxon>
        <taxon>Ochrophyta</taxon>
        <taxon>Pelagophyceae</taxon>
        <taxon>Pelagomonadales</taxon>
        <taxon>Pelagomonadaceae</taxon>
        <taxon>Aureococcus</taxon>
    </lineage>
</organism>
<protein>
    <recommendedName>
        <fullName evidence="2">Protein kinase domain-containing protein</fullName>
    </recommendedName>
</protein>
<evidence type="ECO:0000259" key="2">
    <source>
        <dbReference type="PROSITE" id="PS50011"/>
    </source>
</evidence>
<dbReference type="OrthoDB" id="347657at2759"/>
<dbReference type="PROSITE" id="PS50011">
    <property type="entry name" value="PROTEIN_KINASE_DOM"/>
    <property type="match status" value="1"/>
</dbReference>
<dbReference type="eggNOG" id="KOG0616">
    <property type="taxonomic scope" value="Eukaryota"/>
</dbReference>
<feature type="compositionally biased region" description="Basic and acidic residues" evidence="1">
    <location>
        <begin position="46"/>
        <end position="55"/>
    </location>
</feature>
<dbReference type="GO" id="GO:0005524">
    <property type="term" value="F:ATP binding"/>
    <property type="evidence" value="ECO:0007669"/>
    <property type="project" value="InterPro"/>
</dbReference>
<sequence>ACFYAARVLEALAHLHERRIVYGDVKPENVLLLGTHGRPVLCDFDRARDEREPRPRPGGSPEYAPPELLDAGASGPAGDVYQLGVLLYELLAGATPF</sequence>
<feature type="region of interest" description="Disordered" evidence="1">
    <location>
        <begin position="46"/>
        <end position="69"/>
    </location>
</feature>
<dbReference type="Gene3D" id="1.10.510.10">
    <property type="entry name" value="Transferase(Phosphotransferase) domain 1"/>
    <property type="match status" value="1"/>
</dbReference>
<dbReference type="EMBL" id="GL833144">
    <property type="protein sequence ID" value="EGB05067.1"/>
    <property type="molecule type" value="Genomic_DNA"/>
</dbReference>
<dbReference type="InterPro" id="IPR011009">
    <property type="entry name" value="Kinase-like_dom_sf"/>
</dbReference>
<dbReference type="Pfam" id="PF00069">
    <property type="entry name" value="Pkinase"/>
    <property type="match status" value="1"/>
</dbReference>